<proteinExistence type="predicted"/>
<reference evidence="2" key="2">
    <citation type="journal article" date="2015" name="Data Brief">
        <title>Shoot transcriptome of the giant reed, Arundo donax.</title>
        <authorList>
            <person name="Barrero R.A."/>
            <person name="Guerrero F.D."/>
            <person name="Moolhuijzen P."/>
            <person name="Goolsby J.A."/>
            <person name="Tidwell J."/>
            <person name="Bellgard S.E."/>
            <person name="Bellgard M.I."/>
        </authorList>
    </citation>
    <scope>NUCLEOTIDE SEQUENCE</scope>
    <source>
        <tissue evidence="2">Shoot tissue taken approximately 20 cm above the soil surface</tissue>
    </source>
</reference>
<protein>
    <submittedName>
        <fullName evidence="2">Uncharacterized protein</fullName>
    </submittedName>
</protein>
<dbReference type="EMBL" id="GBRH01272470">
    <property type="protein sequence ID" value="JAD25425.1"/>
    <property type="molecule type" value="Transcribed_RNA"/>
</dbReference>
<sequence>MGCCSSHAQTWPCACANSSRSTGSDPRTWRQSGDSRSPSCCSRPAAGRSQ</sequence>
<feature type="compositionally biased region" description="Polar residues" evidence="1">
    <location>
        <begin position="16"/>
        <end position="40"/>
    </location>
</feature>
<reference evidence="2" key="1">
    <citation type="submission" date="2014-09" db="EMBL/GenBank/DDBJ databases">
        <authorList>
            <person name="Magalhaes I.L.F."/>
            <person name="Oliveira U."/>
            <person name="Santos F.R."/>
            <person name="Vidigal T.H.D.A."/>
            <person name="Brescovit A.D."/>
            <person name="Santos A.J."/>
        </authorList>
    </citation>
    <scope>NUCLEOTIDE SEQUENCE</scope>
    <source>
        <tissue evidence="2">Shoot tissue taken approximately 20 cm above the soil surface</tissue>
    </source>
</reference>
<dbReference type="AlphaFoldDB" id="A0A0A8YIS3"/>
<evidence type="ECO:0000256" key="1">
    <source>
        <dbReference type="SAM" id="MobiDB-lite"/>
    </source>
</evidence>
<name>A0A0A8YIS3_ARUDO</name>
<accession>A0A0A8YIS3</accession>
<feature type="region of interest" description="Disordered" evidence="1">
    <location>
        <begin position="1"/>
        <end position="50"/>
    </location>
</feature>
<evidence type="ECO:0000313" key="2">
    <source>
        <dbReference type="EMBL" id="JAD25425.1"/>
    </source>
</evidence>
<organism evidence="2">
    <name type="scientific">Arundo donax</name>
    <name type="common">Giant reed</name>
    <name type="synonym">Donax arundinaceus</name>
    <dbReference type="NCBI Taxonomy" id="35708"/>
    <lineage>
        <taxon>Eukaryota</taxon>
        <taxon>Viridiplantae</taxon>
        <taxon>Streptophyta</taxon>
        <taxon>Embryophyta</taxon>
        <taxon>Tracheophyta</taxon>
        <taxon>Spermatophyta</taxon>
        <taxon>Magnoliopsida</taxon>
        <taxon>Liliopsida</taxon>
        <taxon>Poales</taxon>
        <taxon>Poaceae</taxon>
        <taxon>PACMAD clade</taxon>
        <taxon>Arundinoideae</taxon>
        <taxon>Arundineae</taxon>
        <taxon>Arundo</taxon>
    </lineage>
</organism>